<protein>
    <submittedName>
        <fullName evidence="1">Uncharacterized protein</fullName>
    </submittedName>
</protein>
<dbReference type="EMBL" id="BK032798">
    <property type="protein sequence ID" value="DAF60871.1"/>
    <property type="molecule type" value="Genomic_DNA"/>
</dbReference>
<organism evidence="1">
    <name type="scientific">Siphoviridae sp. ctVDC13</name>
    <dbReference type="NCBI Taxonomy" id="2827880"/>
    <lineage>
        <taxon>Viruses</taxon>
        <taxon>Duplodnaviria</taxon>
        <taxon>Heunggongvirae</taxon>
        <taxon>Uroviricota</taxon>
        <taxon>Caudoviricetes</taxon>
    </lineage>
</organism>
<evidence type="ECO:0000313" key="1">
    <source>
        <dbReference type="EMBL" id="DAF60871.1"/>
    </source>
</evidence>
<sequence length="36" mass="4215">MICNNNSVVLCKYIRVHAEIEAHTASFYFARKENNK</sequence>
<reference evidence="1" key="1">
    <citation type="journal article" date="2021" name="Proc. Natl. Acad. Sci. U.S.A.">
        <title>A Catalog of Tens of Thousands of Viruses from Human Metagenomes Reveals Hidden Associations with Chronic Diseases.</title>
        <authorList>
            <person name="Tisza M.J."/>
            <person name="Buck C.B."/>
        </authorList>
    </citation>
    <scope>NUCLEOTIDE SEQUENCE</scope>
    <source>
        <strain evidence="1">CtVDC13</strain>
    </source>
</reference>
<proteinExistence type="predicted"/>
<accession>A0A8S5TD10</accession>
<name>A0A8S5TD10_9CAUD</name>